<reference evidence="1 2" key="1">
    <citation type="journal article" date="2016" name="Mol. Biol. Evol.">
        <title>Genome-Wide Survey of Gut Fungi (Harpellales) Reveals the First Horizontally Transferred Ubiquitin Gene from a Mosquito Host.</title>
        <authorList>
            <person name="Wang Y."/>
            <person name="White M.M."/>
            <person name="Kvist S."/>
            <person name="Moncalvo J.M."/>
        </authorList>
    </citation>
    <scope>NUCLEOTIDE SEQUENCE [LARGE SCALE GENOMIC DNA]</scope>
    <source>
        <strain evidence="1 2">ALG-7-W6</strain>
    </source>
</reference>
<gene>
    <name evidence="1" type="ORF">AYI68_g2884</name>
</gene>
<comment type="caution">
    <text evidence="1">The sequence shown here is derived from an EMBL/GenBank/DDBJ whole genome shotgun (WGS) entry which is preliminary data.</text>
</comment>
<protein>
    <submittedName>
        <fullName evidence="1">Uncharacterized protein</fullName>
    </submittedName>
</protein>
<sequence>MNYEESELDYNDEENDFKEVKYISSDSDDGDIIFSSKKQKIEDILHESSYLIPESISNRKGIQSLKNQGSESKTKSKLSISFLLNSK</sequence>
<dbReference type="Proteomes" id="UP000187455">
    <property type="component" value="Unassembled WGS sequence"/>
</dbReference>
<keyword evidence="2" id="KW-1185">Reference proteome</keyword>
<accession>A0A1R0H1H0</accession>
<dbReference type="EMBL" id="LSSL01001136">
    <property type="protein sequence ID" value="OLY82987.1"/>
    <property type="molecule type" value="Genomic_DNA"/>
</dbReference>
<evidence type="ECO:0000313" key="1">
    <source>
        <dbReference type="EMBL" id="OLY82987.1"/>
    </source>
</evidence>
<name>A0A1R0H1H0_9FUNG</name>
<evidence type="ECO:0000313" key="2">
    <source>
        <dbReference type="Proteomes" id="UP000187455"/>
    </source>
</evidence>
<proteinExistence type="predicted"/>
<dbReference type="AlphaFoldDB" id="A0A1R0H1H0"/>
<organism evidence="1 2">
    <name type="scientific">Smittium mucronatum</name>
    <dbReference type="NCBI Taxonomy" id="133383"/>
    <lineage>
        <taxon>Eukaryota</taxon>
        <taxon>Fungi</taxon>
        <taxon>Fungi incertae sedis</taxon>
        <taxon>Zoopagomycota</taxon>
        <taxon>Kickxellomycotina</taxon>
        <taxon>Harpellomycetes</taxon>
        <taxon>Harpellales</taxon>
        <taxon>Legeriomycetaceae</taxon>
        <taxon>Smittium</taxon>
    </lineage>
</organism>